<sequence>MSLEEISHLLYQIKLADQKIVQIFEENIGISLTRYEIMMRLKEENKLMQ</sequence>
<evidence type="ECO:0000313" key="1">
    <source>
        <dbReference type="EMBL" id="PHL20403.1"/>
    </source>
</evidence>
<dbReference type="EMBL" id="PCGC01000112">
    <property type="protein sequence ID" value="PHL20403.1"/>
    <property type="molecule type" value="Genomic_DNA"/>
</dbReference>
<feature type="non-terminal residue" evidence="1">
    <location>
        <position position="49"/>
    </location>
</feature>
<proteinExistence type="predicted"/>
<gene>
    <name evidence="1" type="ORF">CQR37_14575</name>
</gene>
<comment type="caution">
    <text evidence="1">The sequence shown here is derived from an EMBL/GenBank/DDBJ whole genome shotgun (WGS) entry which is preliminary data.</text>
</comment>
<evidence type="ECO:0000313" key="2">
    <source>
        <dbReference type="Proteomes" id="UP000224303"/>
    </source>
</evidence>
<dbReference type="Proteomes" id="UP000224303">
    <property type="component" value="Unassembled WGS sequence"/>
</dbReference>
<accession>A0A2G0E7E1</accession>
<protein>
    <submittedName>
        <fullName evidence="1">Transcriptional regulator</fullName>
    </submittedName>
</protein>
<reference evidence="1 2" key="1">
    <citation type="submission" date="2017-10" db="EMBL/GenBank/DDBJ databases">
        <title>Draft genomes of the Enterococcus faecium isolated from human feces before and after Helicobacter pylori eradication therapy.</title>
        <authorList>
            <person name="Prianichniikov N.A."/>
            <person name="Glushchenko O.E."/>
            <person name="Malakhova M.V."/>
        </authorList>
    </citation>
    <scope>NUCLEOTIDE SEQUENCE [LARGE SCALE GENOMIC DNA]</scope>
    <source>
        <strain evidence="1 2">Hp_5-7</strain>
    </source>
</reference>
<organism evidence="1 2">
    <name type="scientific">Enterococcus faecium</name>
    <name type="common">Streptococcus faecium</name>
    <dbReference type="NCBI Taxonomy" id="1352"/>
    <lineage>
        <taxon>Bacteria</taxon>
        <taxon>Bacillati</taxon>
        <taxon>Bacillota</taxon>
        <taxon>Bacilli</taxon>
        <taxon>Lactobacillales</taxon>
        <taxon>Enterococcaceae</taxon>
        <taxon>Enterococcus</taxon>
    </lineage>
</organism>
<dbReference type="AlphaFoldDB" id="A0A2G0E7E1"/>
<name>A0A2G0E7E1_ENTFC</name>